<dbReference type="Gene3D" id="1.25.40.410">
    <property type="match status" value="1"/>
</dbReference>
<keyword evidence="1" id="KW-0344">Guanine-nucleotide releasing factor</keyword>
<name>A0A7F8QC46_LEPWE</name>
<evidence type="ECO:0000256" key="2">
    <source>
        <dbReference type="PROSITE-ProRule" id="PRU00984"/>
    </source>
</evidence>
<dbReference type="InterPro" id="IPR046770">
    <property type="entry name" value="DOCKER_Lobe_B"/>
</dbReference>
<protein>
    <submittedName>
        <fullName evidence="5">Dedicator of cytokinesis protein 9-like</fullName>
    </submittedName>
</protein>
<dbReference type="Pfam" id="PF06920">
    <property type="entry name" value="DHR-2_Lobe_A"/>
    <property type="match status" value="1"/>
</dbReference>
<dbReference type="GO" id="GO:0005085">
    <property type="term" value="F:guanyl-nucleotide exchange factor activity"/>
    <property type="evidence" value="ECO:0007669"/>
    <property type="project" value="UniProtKB-KW"/>
</dbReference>
<dbReference type="InterPro" id="IPR046769">
    <property type="entry name" value="DOCKER_Lobe_A"/>
</dbReference>
<dbReference type="InterPro" id="IPR026791">
    <property type="entry name" value="DOCK"/>
</dbReference>
<dbReference type="PANTHER" id="PTHR23317:SF77">
    <property type="entry name" value="DEDICATOR OF CYTOKINESIS PROTEIN 9"/>
    <property type="match status" value="1"/>
</dbReference>
<dbReference type="PANTHER" id="PTHR23317">
    <property type="entry name" value="DEDICATOR OF CYTOKINESIS DOCK"/>
    <property type="match status" value="1"/>
</dbReference>
<dbReference type="RefSeq" id="XP_030878186.1">
    <property type="nucleotide sequence ID" value="XM_031022326.1"/>
</dbReference>
<dbReference type="Proteomes" id="UP000245341">
    <property type="component" value="Unplaced"/>
</dbReference>
<organism evidence="4 5">
    <name type="scientific">Leptonychotes weddellii</name>
    <name type="common">Weddell seal</name>
    <name type="synonym">Otaria weddellii</name>
    <dbReference type="NCBI Taxonomy" id="9713"/>
    <lineage>
        <taxon>Eukaryota</taxon>
        <taxon>Metazoa</taxon>
        <taxon>Chordata</taxon>
        <taxon>Craniata</taxon>
        <taxon>Vertebrata</taxon>
        <taxon>Euteleostomi</taxon>
        <taxon>Mammalia</taxon>
        <taxon>Eutheria</taxon>
        <taxon>Laurasiatheria</taxon>
        <taxon>Carnivora</taxon>
        <taxon>Caniformia</taxon>
        <taxon>Pinnipedia</taxon>
        <taxon>Phocidae</taxon>
        <taxon>Monachinae</taxon>
        <taxon>Lobodontini</taxon>
        <taxon>Leptonychotes</taxon>
    </lineage>
</organism>
<feature type="non-terminal residue" evidence="5">
    <location>
        <position position="1"/>
    </location>
</feature>
<dbReference type="InterPro" id="IPR016024">
    <property type="entry name" value="ARM-type_fold"/>
</dbReference>
<dbReference type="KEGG" id="lww:102729019"/>
<dbReference type="InterPro" id="IPR043161">
    <property type="entry name" value="DOCK_C_lobe_A"/>
</dbReference>
<dbReference type="GO" id="GO:0007264">
    <property type="term" value="P:small GTPase-mediated signal transduction"/>
    <property type="evidence" value="ECO:0007669"/>
    <property type="project" value="InterPro"/>
</dbReference>
<keyword evidence="4" id="KW-1185">Reference proteome</keyword>
<evidence type="ECO:0000256" key="1">
    <source>
        <dbReference type="ARBA" id="ARBA00022658"/>
    </source>
</evidence>
<evidence type="ECO:0000313" key="5">
    <source>
        <dbReference type="RefSeq" id="XP_030878186.1"/>
    </source>
</evidence>
<dbReference type="InterPro" id="IPR043162">
    <property type="entry name" value="DOCK_C_lobe_C"/>
</dbReference>
<dbReference type="AlphaFoldDB" id="A0A7F8QC46"/>
<dbReference type="SUPFAM" id="SSF48371">
    <property type="entry name" value="ARM repeat"/>
    <property type="match status" value="1"/>
</dbReference>
<proteinExistence type="inferred from homology"/>
<dbReference type="InterPro" id="IPR027357">
    <property type="entry name" value="DOCKER_dom"/>
</dbReference>
<feature type="domain" description="DOCKER" evidence="3">
    <location>
        <begin position="233"/>
        <end position="619"/>
    </location>
</feature>
<sequence>VVIHAGYGHSDADVLHQSLLEANIATEVCLTALDTLSLFTLAFKNQLLADHGHNPLMKKVFDVYLCFLQKHQSETALKNVFTALRSFIYKFPSTFYEGRADMCAALCYEILKGCNSKLSSIRTEASQLLYFLMRNNFDYTGKKSFVRTHLQVIISVSQLIADVVGIGGTRFQQSLSIINNCANSDRLIKHTTFSSDVKDLTKRIRTVLMATAQMKEHENDPEMLVDLQYSLAKSYASTPELRKTWLDSMARIHVKNGDLSEAAMCYVHVTALVAEYLTRKEADIALRPELPLFPSSHSTCQRRRRGGMFRQGCTAFRVITPNIDEEASMMEDVGMQDVHFNEVSASAGGGLQSSIQAAVTNTRDWTAYKQQKFLIVAAVGKSGIKRRQILCLHQSPILLIHLKVNPKDLDSKYAYIQVTHVVPFFDEKELQERKTEFERSHNIRRFMFEMPFTQTGKRQGGVEEQCKRRTILTAIHCFPYVKKRIPVMYQHHTDLNPIEVAIDEMSKKVAELRQLCSSAEVDMIKLQLKLQGSVSVQVNAGPLAYARAFLDDTNTKRYPDNKVKLLKEVFRQFVEACGQALAVNERLIKEDQLEYQEEMKANYREMAKELSEIMHEQICPLEEKTSVLPNSIHIFNAISGTPTSTMVHGMTSSSSVV</sequence>
<dbReference type="OrthoDB" id="47328at2759"/>
<dbReference type="Gene3D" id="1.20.58.740">
    <property type="match status" value="1"/>
</dbReference>
<dbReference type="GeneID" id="102729019"/>
<accession>A0A7F8QC46</accession>
<dbReference type="PROSITE" id="PS51651">
    <property type="entry name" value="DOCKER"/>
    <property type="match status" value="1"/>
</dbReference>
<dbReference type="Pfam" id="PF20422">
    <property type="entry name" value="DHR-2_Lobe_B"/>
    <property type="match status" value="1"/>
</dbReference>
<dbReference type="FunFam" id="1.20.58.740:FF:000001">
    <property type="entry name" value="dedicator of cytokinesis protein 9 isoform X1"/>
    <property type="match status" value="1"/>
</dbReference>
<evidence type="ECO:0000259" key="3">
    <source>
        <dbReference type="PROSITE" id="PS51651"/>
    </source>
</evidence>
<gene>
    <name evidence="5" type="primary">LOC102729019</name>
</gene>
<dbReference type="Pfam" id="PF20421">
    <property type="entry name" value="DHR-2_Lobe_C"/>
    <property type="match status" value="1"/>
</dbReference>
<comment type="similarity">
    <text evidence="2">Belongs to the DOCK family.</text>
</comment>
<evidence type="ECO:0000313" key="4">
    <source>
        <dbReference type="Proteomes" id="UP000245341"/>
    </source>
</evidence>
<reference evidence="5" key="1">
    <citation type="submission" date="2025-08" db="UniProtKB">
        <authorList>
            <consortium name="RefSeq"/>
        </authorList>
    </citation>
    <scope>IDENTIFICATION</scope>
    <source>
        <tissue evidence="5">Liver</tissue>
    </source>
</reference>
<dbReference type="InterPro" id="IPR046773">
    <property type="entry name" value="DOCKER_Lobe_C"/>
</dbReference>